<dbReference type="GO" id="GO:0052621">
    <property type="term" value="F:diguanylate cyclase activity"/>
    <property type="evidence" value="ECO:0007669"/>
    <property type="project" value="TreeGrafter"/>
</dbReference>
<feature type="transmembrane region" description="Helical" evidence="2">
    <location>
        <begin position="261"/>
        <end position="282"/>
    </location>
</feature>
<evidence type="ECO:0000313" key="5">
    <source>
        <dbReference type="Proteomes" id="UP000279446"/>
    </source>
</evidence>
<keyword evidence="5" id="KW-1185">Reference proteome</keyword>
<dbReference type="GO" id="GO:0043709">
    <property type="term" value="P:cell adhesion involved in single-species biofilm formation"/>
    <property type="evidence" value="ECO:0007669"/>
    <property type="project" value="TreeGrafter"/>
</dbReference>
<dbReference type="SUPFAM" id="SSF55073">
    <property type="entry name" value="Nucleotide cyclase"/>
    <property type="match status" value="1"/>
</dbReference>
<dbReference type="Pfam" id="PF00990">
    <property type="entry name" value="GGDEF"/>
    <property type="match status" value="1"/>
</dbReference>
<sequence length="491" mass="54656">MKGGDSPLQNNLKVATQIFDIPSGNKQRKFAWILSLFIIIVSMAVIPFGKEMLPDIHPFLPAIISWFVFGDLITGYILFSQYRASGTIPLLVLSCTYLYMGLIAIPYALTFPGVISEAGLLGNGGQTSVWLWVFWHGGFPTGIIIYLITGLVWKDPLISKQRINKYGLMAVGGSILSVFIVFALVTLGSGWFPNIISKGNYSKLISSGVGPVIWILNVMALMLIIIKYQGRSVLNLWVSVAILACTLDVTLTLFAGARFSLGWYLARVNSILAGTVVFYSIVNEVNRLFIRLSEQHRKLSESERQLEEANEELTRLSNLDGLTGIPNRRQMDEVLSKELESSEERSLSLLLLDVDYFKQYNDYYGHLGGDHILKTIAQTIYADVKPFRGFVARYGGEEFAVVLTNLDAIGTLLIAERIREGIVELNIPHEACIASDRVTISIGGYVVAPHESIDGDELIRKADESLYRAKDEGRNRSIVNGWYDGYSDFEI</sequence>
<accession>A0A3S1ELZ5</accession>
<dbReference type="NCBIfam" id="TIGR00254">
    <property type="entry name" value="GGDEF"/>
    <property type="match status" value="1"/>
</dbReference>
<dbReference type="GO" id="GO:1902201">
    <property type="term" value="P:negative regulation of bacterial-type flagellum-dependent cell motility"/>
    <property type="evidence" value="ECO:0007669"/>
    <property type="project" value="TreeGrafter"/>
</dbReference>
<feature type="transmembrane region" description="Helical" evidence="2">
    <location>
        <begin position="166"/>
        <end position="192"/>
    </location>
</feature>
<evidence type="ECO:0000256" key="2">
    <source>
        <dbReference type="SAM" id="Phobius"/>
    </source>
</evidence>
<dbReference type="InterPro" id="IPR029787">
    <property type="entry name" value="Nucleotide_cyclase"/>
</dbReference>
<feature type="coiled-coil region" evidence="1">
    <location>
        <begin position="292"/>
        <end position="319"/>
    </location>
</feature>
<evidence type="ECO:0000256" key="1">
    <source>
        <dbReference type="SAM" id="Coils"/>
    </source>
</evidence>
<dbReference type="InterPro" id="IPR043128">
    <property type="entry name" value="Rev_trsase/Diguanyl_cyclase"/>
</dbReference>
<feature type="transmembrane region" description="Helical" evidence="2">
    <location>
        <begin position="60"/>
        <end position="79"/>
    </location>
</feature>
<keyword evidence="2" id="KW-0812">Transmembrane</keyword>
<dbReference type="PROSITE" id="PS50887">
    <property type="entry name" value="GGDEF"/>
    <property type="match status" value="1"/>
</dbReference>
<name>A0A3S1ELZ5_9BACL</name>
<dbReference type="GO" id="GO:0005886">
    <property type="term" value="C:plasma membrane"/>
    <property type="evidence" value="ECO:0007669"/>
    <property type="project" value="TreeGrafter"/>
</dbReference>
<reference evidence="4 5" key="1">
    <citation type="submission" date="2018-12" db="EMBL/GenBank/DDBJ databases">
        <authorList>
            <person name="Sun L."/>
            <person name="Chen Z."/>
        </authorList>
    </citation>
    <scope>NUCLEOTIDE SEQUENCE [LARGE SCALE GENOMIC DNA]</scope>
    <source>
        <strain evidence="4 5">DSM 15890</strain>
    </source>
</reference>
<feature type="domain" description="GGDEF" evidence="3">
    <location>
        <begin position="345"/>
        <end position="482"/>
    </location>
</feature>
<dbReference type="PANTHER" id="PTHR45138:SF9">
    <property type="entry name" value="DIGUANYLATE CYCLASE DGCM-RELATED"/>
    <property type="match status" value="1"/>
</dbReference>
<feature type="transmembrane region" description="Helical" evidence="2">
    <location>
        <begin position="30"/>
        <end position="48"/>
    </location>
</feature>
<dbReference type="InterPro" id="IPR033424">
    <property type="entry name" value="MASE4"/>
</dbReference>
<keyword evidence="2" id="KW-1133">Transmembrane helix</keyword>
<dbReference type="InterPro" id="IPR050469">
    <property type="entry name" value="Diguanylate_Cyclase"/>
</dbReference>
<dbReference type="Gene3D" id="3.30.70.270">
    <property type="match status" value="1"/>
</dbReference>
<feature type="transmembrane region" description="Helical" evidence="2">
    <location>
        <begin position="91"/>
        <end position="109"/>
    </location>
</feature>
<keyword evidence="2" id="KW-0472">Membrane</keyword>
<proteinExistence type="predicted"/>
<comment type="caution">
    <text evidence="4">The sequence shown here is derived from an EMBL/GenBank/DDBJ whole genome shotgun (WGS) entry which is preliminary data.</text>
</comment>
<dbReference type="SMART" id="SM00267">
    <property type="entry name" value="GGDEF"/>
    <property type="match status" value="1"/>
</dbReference>
<dbReference type="AlphaFoldDB" id="A0A3S1ELZ5"/>
<dbReference type="OrthoDB" id="9759607at2"/>
<evidence type="ECO:0000313" key="4">
    <source>
        <dbReference type="EMBL" id="RUT48410.1"/>
    </source>
</evidence>
<dbReference type="PANTHER" id="PTHR45138">
    <property type="entry name" value="REGULATORY COMPONENTS OF SENSORY TRANSDUCTION SYSTEM"/>
    <property type="match status" value="1"/>
</dbReference>
<feature type="transmembrane region" description="Helical" evidence="2">
    <location>
        <begin position="233"/>
        <end position="255"/>
    </location>
</feature>
<dbReference type="Proteomes" id="UP000279446">
    <property type="component" value="Unassembled WGS sequence"/>
</dbReference>
<dbReference type="Pfam" id="PF17158">
    <property type="entry name" value="MASE4"/>
    <property type="match status" value="1"/>
</dbReference>
<organism evidence="4 5">
    <name type="scientific">Paenibacillus anaericanus</name>
    <dbReference type="NCBI Taxonomy" id="170367"/>
    <lineage>
        <taxon>Bacteria</taxon>
        <taxon>Bacillati</taxon>
        <taxon>Bacillota</taxon>
        <taxon>Bacilli</taxon>
        <taxon>Bacillales</taxon>
        <taxon>Paenibacillaceae</taxon>
        <taxon>Paenibacillus</taxon>
    </lineage>
</organism>
<dbReference type="CDD" id="cd01949">
    <property type="entry name" value="GGDEF"/>
    <property type="match status" value="1"/>
</dbReference>
<feature type="transmembrane region" description="Helical" evidence="2">
    <location>
        <begin position="204"/>
        <end position="226"/>
    </location>
</feature>
<dbReference type="EMBL" id="RZNY01000001">
    <property type="protein sequence ID" value="RUT48410.1"/>
    <property type="molecule type" value="Genomic_DNA"/>
</dbReference>
<protein>
    <submittedName>
        <fullName evidence="4">Diguanylate cyclase</fullName>
    </submittedName>
</protein>
<keyword evidence="1" id="KW-0175">Coiled coil</keyword>
<gene>
    <name evidence="4" type="ORF">EJP82_00215</name>
</gene>
<evidence type="ECO:0000259" key="3">
    <source>
        <dbReference type="PROSITE" id="PS50887"/>
    </source>
</evidence>
<dbReference type="InterPro" id="IPR000160">
    <property type="entry name" value="GGDEF_dom"/>
</dbReference>
<feature type="transmembrane region" description="Helical" evidence="2">
    <location>
        <begin position="129"/>
        <end position="154"/>
    </location>
</feature>
<dbReference type="FunFam" id="3.30.70.270:FF:000001">
    <property type="entry name" value="Diguanylate cyclase domain protein"/>
    <property type="match status" value="1"/>
</dbReference>